<dbReference type="Pfam" id="PF00122">
    <property type="entry name" value="E1-E2_ATPase"/>
    <property type="match status" value="1"/>
</dbReference>
<evidence type="ECO:0000259" key="1">
    <source>
        <dbReference type="Pfam" id="PF00122"/>
    </source>
</evidence>
<organism evidence="2 3">
    <name type="scientific">Roseovarius spongiae</name>
    <dbReference type="NCBI Taxonomy" id="2320272"/>
    <lineage>
        <taxon>Bacteria</taxon>
        <taxon>Pseudomonadati</taxon>
        <taxon>Pseudomonadota</taxon>
        <taxon>Alphaproteobacteria</taxon>
        <taxon>Rhodobacterales</taxon>
        <taxon>Roseobacteraceae</taxon>
        <taxon>Roseovarius</taxon>
    </lineage>
</organism>
<sequence>MDDIVVYGRPSVDERMISGELVPVERTERDRVTATTINGTAPTETAAQGCSAARRLELTIRPLDGIDPWGAPVAALSDTQTGIDWSGQCKHYSP</sequence>
<gene>
    <name evidence="2" type="ORF">D6850_18930</name>
</gene>
<dbReference type="InterPro" id="IPR059000">
    <property type="entry name" value="ATPase_P-type_domA"/>
</dbReference>
<reference evidence="2 3" key="1">
    <citation type="submission" date="2018-09" db="EMBL/GenBank/DDBJ databases">
        <title>Roseovarius spongiae sp. nov., isolated from a marine sponge.</title>
        <authorList>
            <person name="Zhuang L."/>
            <person name="Luo L."/>
        </authorList>
    </citation>
    <scope>NUCLEOTIDE SEQUENCE [LARGE SCALE GENOMIC DNA]</scope>
    <source>
        <strain evidence="2 3">HN-E21</strain>
    </source>
</reference>
<dbReference type="Gene3D" id="2.70.150.10">
    <property type="entry name" value="Calcium-transporting ATPase, cytoplasmic transduction domain A"/>
    <property type="match status" value="1"/>
</dbReference>
<comment type="caution">
    <text evidence="2">The sequence shown here is derived from an EMBL/GenBank/DDBJ whole genome shotgun (WGS) entry which is preliminary data.</text>
</comment>
<accession>A0A3A8ASK7</accession>
<dbReference type="OrthoDB" id="7868535at2"/>
<feature type="domain" description="P-type ATPase A" evidence="1">
    <location>
        <begin position="2"/>
        <end position="49"/>
    </location>
</feature>
<keyword evidence="3" id="KW-1185">Reference proteome</keyword>
<name>A0A3A8ASK7_9RHOB</name>
<evidence type="ECO:0000313" key="2">
    <source>
        <dbReference type="EMBL" id="RKF12298.1"/>
    </source>
</evidence>
<proteinExistence type="predicted"/>
<dbReference type="EMBL" id="RAPE01000010">
    <property type="protein sequence ID" value="RKF12298.1"/>
    <property type="molecule type" value="Genomic_DNA"/>
</dbReference>
<dbReference type="Proteomes" id="UP000281128">
    <property type="component" value="Unassembled WGS sequence"/>
</dbReference>
<protein>
    <recommendedName>
        <fullName evidence="1">P-type ATPase A domain-containing protein</fullName>
    </recommendedName>
</protein>
<dbReference type="AlphaFoldDB" id="A0A3A8ASK7"/>
<evidence type="ECO:0000313" key="3">
    <source>
        <dbReference type="Proteomes" id="UP000281128"/>
    </source>
</evidence>